<protein>
    <recommendedName>
        <fullName evidence="4">Saccharopine dehydrogenase NADP binding domain-containing protein</fullName>
    </recommendedName>
</protein>
<keyword evidence="2" id="KW-1133">Transmembrane helix</keyword>
<keyword evidence="6" id="KW-1185">Reference proteome</keyword>
<evidence type="ECO:0000313" key="5">
    <source>
        <dbReference type="EMBL" id="KAL3791101.1"/>
    </source>
</evidence>
<proteinExistence type="inferred from homology"/>
<dbReference type="InterPro" id="IPR036291">
    <property type="entry name" value="NAD(P)-bd_dom_sf"/>
</dbReference>
<feature type="domain" description="Saccharopine dehydrogenase NADP binding" evidence="4">
    <location>
        <begin position="134"/>
        <end position="265"/>
    </location>
</feature>
<evidence type="ECO:0000256" key="1">
    <source>
        <dbReference type="ARBA" id="ARBA00038048"/>
    </source>
</evidence>
<dbReference type="InterPro" id="IPR005097">
    <property type="entry name" value="Sacchrp_dh_NADP-bd"/>
</dbReference>
<evidence type="ECO:0000259" key="4">
    <source>
        <dbReference type="Pfam" id="PF03435"/>
    </source>
</evidence>
<dbReference type="FunFam" id="3.40.50.720:FF:001514">
    <property type="entry name" value="Uncharacterized protein"/>
    <property type="match status" value="1"/>
</dbReference>
<evidence type="ECO:0000313" key="6">
    <source>
        <dbReference type="Proteomes" id="UP001516023"/>
    </source>
</evidence>
<sequence length="550" mass="60449">MVKCCICGVVFFHTLQSSAFAPPSVSFSMTARTNTAGKLPYPEDIASVYHHMDNVDKKRPAILGPTAFAASALLGVPFWCTVLLPFTVFSTAVNLLWVLLRGPKNSPASIDEFHHEKEQNANITPMNSRKYDLVLLGVSGFTGKLAATYLAKQYCVGTEAKLKWAVAGRSKKKIESTLKSISEKLGCDQLLQVDVIIVDTSQRDTVREMVDSTRTVITTAGPFMKYGTCVVELCAKYGTHYADITGEVQWNKAMMKQYESIARETGAKLVSFCGHDSIPWDLTVRLLSEKLREAGEELVSVECLNEAMGGVSGGTIATFFESLDRGFDEVKLSTLASKESGLDVYMRLPDGSESKSVVLSDLPLAVSPCKNPSLRFLHRWSSPSVMAFINFEIVRRGVALSRSRSKTLKYREAIVTESFMDAFTMWFGQIMLGTLIVNPVTRPFMKMILPEPGHGPSEKEMEDGFLCVTGYGVGTNGTKAQTVMYFPQDGGYSSTARMLVESGLCLSLDSNKHDFVDGGFYSPSALMCHALLDRLLQNGTHFACKLDVEK</sequence>
<dbReference type="Gene3D" id="3.40.50.720">
    <property type="entry name" value="NAD(P)-binding Rossmann-like Domain"/>
    <property type="match status" value="1"/>
</dbReference>
<dbReference type="SUPFAM" id="SSF51735">
    <property type="entry name" value="NAD(P)-binding Rossmann-fold domains"/>
    <property type="match status" value="1"/>
</dbReference>
<dbReference type="PANTHER" id="PTHR12286">
    <property type="entry name" value="SACCHAROPINE DEHYDROGENASE-LIKE OXIDOREDUCTASE"/>
    <property type="match status" value="1"/>
</dbReference>
<keyword evidence="2" id="KW-0472">Membrane</keyword>
<dbReference type="Pfam" id="PF03435">
    <property type="entry name" value="Sacchrp_dh_NADP"/>
    <property type="match status" value="1"/>
</dbReference>
<feature type="transmembrane region" description="Helical" evidence="2">
    <location>
        <begin position="76"/>
        <end position="100"/>
    </location>
</feature>
<dbReference type="InterPro" id="IPR051276">
    <property type="entry name" value="Saccharopine_DH-like_oxidrdct"/>
</dbReference>
<dbReference type="AlphaFoldDB" id="A0ABD3PUQ5"/>
<comment type="similarity">
    <text evidence="1">Belongs to the saccharopine dehydrogenase family.</text>
</comment>
<organism evidence="5 6">
    <name type="scientific">Cyclotella cryptica</name>
    <dbReference type="NCBI Taxonomy" id="29204"/>
    <lineage>
        <taxon>Eukaryota</taxon>
        <taxon>Sar</taxon>
        <taxon>Stramenopiles</taxon>
        <taxon>Ochrophyta</taxon>
        <taxon>Bacillariophyta</taxon>
        <taxon>Coscinodiscophyceae</taxon>
        <taxon>Thalassiosirophycidae</taxon>
        <taxon>Stephanodiscales</taxon>
        <taxon>Stephanodiscaceae</taxon>
        <taxon>Cyclotella</taxon>
    </lineage>
</organism>
<reference evidence="5 6" key="1">
    <citation type="journal article" date="2020" name="G3 (Bethesda)">
        <title>Improved Reference Genome for Cyclotella cryptica CCMP332, a Model for Cell Wall Morphogenesis, Salinity Adaptation, and Lipid Production in Diatoms (Bacillariophyta).</title>
        <authorList>
            <person name="Roberts W.R."/>
            <person name="Downey K.M."/>
            <person name="Ruck E.C."/>
            <person name="Traller J.C."/>
            <person name="Alverson A.J."/>
        </authorList>
    </citation>
    <scope>NUCLEOTIDE SEQUENCE [LARGE SCALE GENOMIC DNA]</scope>
    <source>
        <strain evidence="5 6">CCMP332</strain>
    </source>
</reference>
<feature type="chain" id="PRO_5044848627" description="Saccharopine dehydrogenase NADP binding domain-containing protein" evidence="3">
    <location>
        <begin position="20"/>
        <end position="550"/>
    </location>
</feature>
<accession>A0ABD3PUQ5</accession>
<dbReference type="EMBL" id="JABMIG020000118">
    <property type="protein sequence ID" value="KAL3791101.1"/>
    <property type="molecule type" value="Genomic_DNA"/>
</dbReference>
<comment type="caution">
    <text evidence="5">The sequence shown here is derived from an EMBL/GenBank/DDBJ whole genome shotgun (WGS) entry which is preliminary data.</text>
</comment>
<keyword evidence="3" id="KW-0732">Signal</keyword>
<keyword evidence="2" id="KW-0812">Transmembrane</keyword>
<evidence type="ECO:0000256" key="3">
    <source>
        <dbReference type="SAM" id="SignalP"/>
    </source>
</evidence>
<dbReference type="Proteomes" id="UP001516023">
    <property type="component" value="Unassembled WGS sequence"/>
</dbReference>
<dbReference type="PANTHER" id="PTHR12286:SF5">
    <property type="entry name" value="SACCHAROPINE DEHYDROGENASE-LIKE OXIDOREDUCTASE"/>
    <property type="match status" value="1"/>
</dbReference>
<gene>
    <name evidence="5" type="ORF">HJC23_012086</name>
</gene>
<name>A0ABD3PUQ5_9STRA</name>
<evidence type="ECO:0000256" key="2">
    <source>
        <dbReference type="SAM" id="Phobius"/>
    </source>
</evidence>
<feature type="signal peptide" evidence="3">
    <location>
        <begin position="1"/>
        <end position="19"/>
    </location>
</feature>